<keyword evidence="15" id="KW-0732">Signal</keyword>
<evidence type="ECO:0000256" key="2">
    <source>
        <dbReference type="ARBA" id="ARBA00004648"/>
    </source>
</evidence>
<reference evidence="18 19" key="1">
    <citation type="journal article" date="2018" name="Plant J.">
        <title>Genome sequences of Chlorella sorokiniana UTEX 1602 and Micractinium conductrix SAG 241.80: implications to maltose excretion by a green alga.</title>
        <authorList>
            <person name="Arriola M.B."/>
            <person name="Velmurugan N."/>
            <person name="Zhang Y."/>
            <person name="Plunkett M.H."/>
            <person name="Hondzo H."/>
            <person name="Barney B.M."/>
        </authorList>
    </citation>
    <scope>NUCLEOTIDE SEQUENCE [LARGE SCALE GENOMIC DNA]</scope>
    <source>
        <strain evidence="18 19">SAG 241.80</strain>
    </source>
</reference>
<feature type="domain" description="Fe2OG dioxygenase" evidence="16">
    <location>
        <begin position="154"/>
        <end position="275"/>
    </location>
</feature>
<evidence type="ECO:0000256" key="8">
    <source>
        <dbReference type="ARBA" id="ARBA00022968"/>
    </source>
</evidence>
<dbReference type="GO" id="GO:0031418">
    <property type="term" value="F:L-ascorbic acid binding"/>
    <property type="evidence" value="ECO:0007669"/>
    <property type="project" value="InterPro"/>
</dbReference>
<keyword evidence="12" id="KW-0472">Membrane</keyword>
<dbReference type="GO" id="GO:0005506">
    <property type="term" value="F:iron ion binding"/>
    <property type="evidence" value="ECO:0007669"/>
    <property type="project" value="InterPro"/>
</dbReference>
<dbReference type="EMBL" id="LHPF02000016">
    <property type="protein sequence ID" value="PSC71216.1"/>
    <property type="molecule type" value="Genomic_DNA"/>
</dbReference>
<evidence type="ECO:0000256" key="12">
    <source>
        <dbReference type="ARBA" id="ARBA00023136"/>
    </source>
</evidence>
<dbReference type="Gene3D" id="2.60.120.620">
    <property type="entry name" value="q2cbj1_9rhob like domain"/>
    <property type="match status" value="1"/>
</dbReference>
<keyword evidence="10" id="KW-0560">Oxidoreductase</keyword>
<dbReference type="Pfam" id="PF13640">
    <property type="entry name" value="2OG-FeII_Oxy_3"/>
    <property type="match status" value="1"/>
</dbReference>
<sequence>MRGGPFGRASLLAVVTIALVLAPRFCSALEKFIADEERFPGWRGELPEQVPATSDTVGFGVLGQELWRGKVEQVSWSPRAFVYHNFLSNEECEHLKALAKKRLTKSTVVDNQTGKSMDSSVRTSSGTFLACGEDEVVRAIEKRISLITMIPEENGEAIQILKYVDGQKYEPHTDYFHDKYNARQENGGQRVATVLMYLATPEEGGETVFPYAEKKVEGEGWSECARRGLAVKAVKGNALLFYSLKPNGVEDNASTHGSCPTLAGEKWSATRWIHVAPFQPGGTKGCVDDDEKCEEWAVMGECEKNPGFMHVKCRLSCEVCDRSSSKLLKSIGRKEAMAT</sequence>
<evidence type="ECO:0000256" key="6">
    <source>
        <dbReference type="ARBA" id="ARBA00022723"/>
    </source>
</evidence>
<evidence type="ECO:0000256" key="9">
    <source>
        <dbReference type="ARBA" id="ARBA00022989"/>
    </source>
</evidence>
<keyword evidence="6" id="KW-0479">Metal-binding</keyword>
<evidence type="ECO:0000313" key="19">
    <source>
        <dbReference type="Proteomes" id="UP000239649"/>
    </source>
</evidence>
<evidence type="ECO:0000256" key="10">
    <source>
        <dbReference type="ARBA" id="ARBA00023002"/>
    </source>
</evidence>
<feature type="domain" description="ShKT" evidence="17">
    <location>
        <begin position="286"/>
        <end position="320"/>
    </location>
</feature>
<comment type="cofactor">
    <cofactor evidence="1">
        <name>L-ascorbate</name>
        <dbReference type="ChEBI" id="CHEBI:38290"/>
    </cofactor>
</comment>
<dbReference type="Pfam" id="PF01549">
    <property type="entry name" value="ShK"/>
    <property type="match status" value="1"/>
</dbReference>
<evidence type="ECO:0000256" key="11">
    <source>
        <dbReference type="ARBA" id="ARBA00023004"/>
    </source>
</evidence>
<evidence type="ECO:0000313" key="18">
    <source>
        <dbReference type="EMBL" id="PSC71216.1"/>
    </source>
</evidence>
<evidence type="ECO:0000259" key="16">
    <source>
        <dbReference type="PROSITE" id="PS51471"/>
    </source>
</evidence>
<evidence type="ECO:0000256" key="3">
    <source>
        <dbReference type="ARBA" id="ARBA00006511"/>
    </source>
</evidence>
<evidence type="ECO:0000259" key="17">
    <source>
        <dbReference type="PROSITE" id="PS51670"/>
    </source>
</evidence>
<comment type="similarity">
    <text evidence="3">Belongs to the P4HA family.</text>
</comment>
<feature type="chain" id="PRO_5015118185" description="procollagen-proline 4-dioxygenase" evidence="15">
    <location>
        <begin position="29"/>
        <end position="339"/>
    </location>
</feature>
<keyword evidence="11" id="KW-0408">Iron</keyword>
<dbReference type="SMART" id="SM00702">
    <property type="entry name" value="P4Hc"/>
    <property type="match status" value="1"/>
</dbReference>
<dbReference type="PANTHER" id="PTHR10869">
    <property type="entry name" value="PROLYL 4-HYDROXYLASE ALPHA SUBUNIT"/>
    <property type="match status" value="1"/>
</dbReference>
<dbReference type="OrthoDB" id="420380at2759"/>
<dbReference type="GO" id="GO:0005789">
    <property type="term" value="C:endoplasmic reticulum membrane"/>
    <property type="evidence" value="ECO:0007669"/>
    <property type="project" value="UniProtKB-SubCell"/>
</dbReference>
<keyword evidence="5" id="KW-0812">Transmembrane</keyword>
<dbReference type="PROSITE" id="PS51670">
    <property type="entry name" value="SHKT"/>
    <property type="match status" value="1"/>
</dbReference>
<dbReference type="InterPro" id="IPR003582">
    <property type="entry name" value="ShKT_dom"/>
</dbReference>
<evidence type="ECO:0000256" key="5">
    <source>
        <dbReference type="ARBA" id="ARBA00022692"/>
    </source>
</evidence>
<dbReference type="Proteomes" id="UP000239649">
    <property type="component" value="Unassembled WGS sequence"/>
</dbReference>
<organism evidence="18 19">
    <name type="scientific">Micractinium conductrix</name>
    <dbReference type="NCBI Taxonomy" id="554055"/>
    <lineage>
        <taxon>Eukaryota</taxon>
        <taxon>Viridiplantae</taxon>
        <taxon>Chlorophyta</taxon>
        <taxon>core chlorophytes</taxon>
        <taxon>Trebouxiophyceae</taxon>
        <taxon>Chlorellales</taxon>
        <taxon>Chlorellaceae</taxon>
        <taxon>Chlorella clade</taxon>
        <taxon>Micractinium</taxon>
    </lineage>
</organism>
<evidence type="ECO:0000256" key="13">
    <source>
        <dbReference type="ARBA" id="ARBA00023180"/>
    </source>
</evidence>
<proteinExistence type="inferred from homology"/>
<evidence type="ECO:0000256" key="15">
    <source>
        <dbReference type="SAM" id="SignalP"/>
    </source>
</evidence>
<evidence type="ECO:0000256" key="1">
    <source>
        <dbReference type="ARBA" id="ARBA00001961"/>
    </source>
</evidence>
<keyword evidence="13" id="KW-0325">Glycoprotein</keyword>
<evidence type="ECO:0000256" key="4">
    <source>
        <dbReference type="ARBA" id="ARBA00012269"/>
    </source>
</evidence>
<dbReference type="SMART" id="SM00254">
    <property type="entry name" value="ShKT"/>
    <property type="match status" value="1"/>
</dbReference>
<keyword evidence="19" id="KW-1185">Reference proteome</keyword>
<feature type="signal peptide" evidence="15">
    <location>
        <begin position="1"/>
        <end position="28"/>
    </location>
</feature>
<comment type="caution">
    <text evidence="18">The sequence shown here is derived from an EMBL/GenBank/DDBJ whole genome shotgun (WGS) entry which is preliminary data.</text>
</comment>
<name>A0A2P6VAT3_9CHLO</name>
<dbReference type="PANTHER" id="PTHR10869:SF238">
    <property type="entry name" value="PROLYL 4-HYDROXYLASE 6-RELATED"/>
    <property type="match status" value="1"/>
</dbReference>
<keyword evidence="8" id="KW-0735">Signal-anchor</keyword>
<dbReference type="AlphaFoldDB" id="A0A2P6VAT3"/>
<evidence type="ECO:0000256" key="7">
    <source>
        <dbReference type="ARBA" id="ARBA00022964"/>
    </source>
</evidence>
<protein>
    <recommendedName>
        <fullName evidence="4">procollagen-proline 4-dioxygenase</fullName>
        <ecNumber evidence="4">1.14.11.2</ecNumber>
    </recommendedName>
</protein>
<dbReference type="InterPro" id="IPR044862">
    <property type="entry name" value="Pro_4_hyd_alph_FE2OG_OXY"/>
</dbReference>
<keyword evidence="7" id="KW-0223">Dioxygenase</keyword>
<dbReference type="InterPro" id="IPR005123">
    <property type="entry name" value="Oxoglu/Fe-dep_dioxygenase_dom"/>
</dbReference>
<accession>A0A2P6VAT3</accession>
<gene>
    <name evidence="18" type="ORF">C2E20_5458</name>
</gene>
<comment type="subcellular location">
    <subcellularLocation>
        <location evidence="2">Endoplasmic reticulum membrane</location>
        <topology evidence="2">Single-pass type II membrane protein</topology>
    </subcellularLocation>
</comment>
<dbReference type="InterPro" id="IPR045054">
    <property type="entry name" value="P4HA-like"/>
</dbReference>
<dbReference type="GO" id="GO:0004656">
    <property type="term" value="F:procollagen-proline 4-dioxygenase activity"/>
    <property type="evidence" value="ECO:0007669"/>
    <property type="project" value="UniProtKB-EC"/>
</dbReference>
<dbReference type="EC" id="1.14.11.2" evidence="4"/>
<dbReference type="PROSITE" id="PS51471">
    <property type="entry name" value="FE2OG_OXY"/>
    <property type="match status" value="1"/>
</dbReference>
<comment type="catalytic activity">
    <reaction evidence="14">
        <text>L-prolyl-[collagen] + 2-oxoglutarate + O2 = trans-4-hydroxy-L-prolyl-[collagen] + succinate + CO2</text>
        <dbReference type="Rhea" id="RHEA:18945"/>
        <dbReference type="Rhea" id="RHEA-COMP:11676"/>
        <dbReference type="Rhea" id="RHEA-COMP:11680"/>
        <dbReference type="ChEBI" id="CHEBI:15379"/>
        <dbReference type="ChEBI" id="CHEBI:16526"/>
        <dbReference type="ChEBI" id="CHEBI:16810"/>
        <dbReference type="ChEBI" id="CHEBI:30031"/>
        <dbReference type="ChEBI" id="CHEBI:50342"/>
        <dbReference type="ChEBI" id="CHEBI:61965"/>
        <dbReference type="EC" id="1.14.11.2"/>
    </reaction>
</comment>
<dbReference type="InterPro" id="IPR006620">
    <property type="entry name" value="Pro_4_hyd_alph"/>
</dbReference>
<evidence type="ECO:0000256" key="14">
    <source>
        <dbReference type="ARBA" id="ARBA00049169"/>
    </source>
</evidence>
<keyword evidence="9" id="KW-1133">Transmembrane helix</keyword>
<dbReference type="FunFam" id="2.60.120.620:FF:000002">
    <property type="entry name" value="Prolyl 4-hydroxylase 4"/>
    <property type="match status" value="1"/>
</dbReference>